<name>A0A9K3H201_HELAN</name>
<evidence type="ECO:0000313" key="1">
    <source>
        <dbReference type="EMBL" id="KAF5763496.1"/>
    </source>
</evidence>
<dbReference type="Proteomes" id="UP000215914">
    <property type="component" value="Unassembled WGS sequence"/>
</dbReference>
<organism evidence="1 2">
    <name type="scientific">Helianthus annuus</name>
    <name type="common">Common sunflower</name>
    <dbReference type="NCBI Taxonomy" id="4232"/>
    <lineage>
        <taxon>Eukaryota</taxon>
        <taxon>Viridiplantae</taxon>
        <taxon>Streptophyta</taxon>
        <taxon>Embryophyta</taxon>
        <taxon>Tracheophyta</taxon>
        <taxon>Spermatophyta</taxon>
        <taxon>Magnoliopsida</taxon>
        <taxon>eudicotyledons</taxon>
        <taxon>Gunneridae</taxon>
        <taxon>Pentapetalae</taxon>
        <taxon>asterids</taxon>
        <taxon>campanulids</taxon>
        <taxon>Asterales</taxon>
        <taxon>Asteraceae</taxon>
        <taxon>Asteroideae</taxon>
        <taxon>Heliantheae alliance</taxon>
        <taxon>Heliantheae</taxon>
        <taxon>Helianthus</taxon>
    </lineage>
</organism>
<dbReference type="EMBL" id="MNCJ02000330">
    <property type="protein sequence ID" value="KAF5763496.1"/>
    <property type="molecule type" value="Genomic_DNA"/>
</dbReference>
<gene>
    <name evidence="1" type="ORF">HanXRQr2_Chr15g0680851</name>
</gene>
<protein>
    <submittedName>
        <fullName evidence="1">Uncharacterized protein</fullName>
    </submittedName>
</protein>
<sequence>MLVKSTVHQDLCQLFRVDSIRFCSTWCVYEALRVRNRAAKKHALEIPLICDHQNNPIRSWDCVKGVLKSEVRHPLFFASSQRRTLCRVMRV</sequence>
<comment type="caution">
    <text evidence="1">The sequence shown here is derived from an EMBL/GenBank/DDBJ whole genome shotgun (WGS) entry which is preliminary data.</text>
</comment>
<dbReference type="Gramene" id="mRNA:HanXRQr2_Chr15g0680851">
    <property type="protein sequence ID" value="mRNA:HanXRQr2_Chr15g0680851"/>
    <property type="gene ID" value="HanXRQr2_Chr15g0680851"/>
</dbReference>
<evidence type="ECO:0000313" key="2">
    <source>
        <dbReference type="Proteomes" id="UP000215914"/>
    </source>
</evidence>
<reference evidence="1" key="2">
    <citation type="submission" date="2020-06" db="EMBL/GenBank/DDBJ databases">
        <title>Helianthus annuus Genome sequencing and assembly Release 2.</title>
        <authorList>
            <person name="Gouzy J."/>
            <person name="Langlade N."/>
            <person name="Munos S."/>
        </authorList>
    </citation>
    <scope>NUCLEOTIDE SEQUENCE</scope>
    <source>
        <tissue evidence="1">Leaves</tissue>
    </source>
</reference>
<accession>A0A9K3H201</accession>
<dbReference type="AlphaFoldDB" id="A0A9K3H201"/>
<proteinExistence type="predicted"/>
<reference evidence="1" key="1">
    <citation type="journal article" date="2017" name="Nature">
        <title>The sunflower genome provides insights into oil metabolism, flowering and Asterid evolution.</title>
        <authorList>
            <person name="Badouin H."/>
            <person name="Gouzy J."/>
            <person name="Grassa C.J."/>
            <person name="Murat F."/>
            <person name="Staton S.E."/>
            <person name="Cottret L."/>
            <person name="Lelandais-Briere C."/>
            <person name="Owens G.L."/>
            <person name="Carrere S."/>
            <person name="Mayjonade B."/>
            <person name="Legrand L."/>
            <person name="Gill N."/>
            <person name="Kane N.C."/>
            <person name="Bowers J.E."/>
            <person name="Hubner S."/>
            <person name="Bellec A."/>
            <person name="Berard A."/>
            <person name="Berges H."/>
            <person name="Blanchet N."/>
            <person name="Boniface M.C."/>
            <person name="Brunel D."/>
            <person name="Catrice O."/>
            <person name="Chaidir N."/>
            <person name="Claudel C."/>
            <person name="Donnadieu C."/>
            <person name="Faraut T."/>
            <person name="Fievet G."/>
            <person name="Helmstetter N."/>
            <person name="King M."/>
            <person name="Knapp S.J."/>
            <person name="Lai Z."/>
            <person name="Le Paslier M.C."/>
            <person name="Lippi Y."/>
            <person name="Lorenzon L."/>
            <person name="Mandel J.R."/>
            <person name="Marage G."/>
            <person name="Marchand G."/>
            <person name="Marquand E."/>
            <person name="Bret-Mestries E."/>
            <person name="Morien E."/>
            <person name="Nambeesan S."/>
            <person name="Nguyen T."/>
            <person name="Pegot-Espagnet P."/>
            <person name="Pouilly N."/>
            <person name="Raftis F."/>
            <person name="Sallet E."/>
            <person name="Schiex T."/>
            <person name="Thomas J."/>
            <person name="Vandecasteele C."/>
            <person name="Vares D."/>
            <person name="Vear F."/>
            <person name="Vautrin S."/>
            <person name="Crespi M."/>
            <person name="Mangin B."/>
            <person name="Burke J.M."/>
            <person name="Salse J."/>
            <person name="Munos S."/>
            <person name="Vincourt P."/>
            <person name="Rieseberg L.H."/>
            <person name="Langlade N.B."/>
        </authorList>
    </citation>
    <scope>NUCLEOTIDE SEQUENCE</scope>
    <source>
        <tissue evidence="1">Leaves</tissue>
    </source>
</reference>
<keyword evidence="2" id="KW-1185">Reference proteome</keyword>